<keyword evidence="3" id="KW-1185">Reference proteome</keyword>
<evidence type="ECO:0000313" key="2">
    <source>
        <dbReference type="EMBL" id="AFL89234.1"/>
    </source>
</evidence>
<feature type="transmembrane region" description="Helical" evidence="1">
    <location>
        <begin position="39"/>
        <end position="58"/>
    </location>
</feature>
<evidence type="ECO:0000256" key="1">
    <source>
        <dbReference type="SAM" id="Phobius"/>
    </source>
</evidence>
<proteinExistence type="predicted"/>
<dbReference type="KEGG" id="trs:Terro_3002"/>
<dbReference type="AlphaFoldDB" id="I3ZJ16"/>
<dbReference type="Proteomes" id="UP000006056">
    <property type="component" value="Chromosome"/>
</dbReference>
<accession>I3ZJ16</accession>
<dbReference type="EMBL" id="CP003379">
    <property type="protein sequence ID" value="AFL89234.1"/>
    <property type="molecule type" value="Genomic_DNA"/>
</dbReference>
<protein>
    <submittedName>
        <fullName evidence="2">Uncharacterized protein</fullName>
    </submittedName>
</protein>
<keyword evidence="1" id="KW-1133">Transmembrane helix</keyword>
<sequence length="104" mass="11219">MGLSLGERLFIPLLFAGIYSILAVGFMVSVGGRTPRLKIIARYSILLILGIMYCMSWHEQLSALTGWANAWIGAAIILTAVIFAGCKATLSRRTHHDVATGVKG</sequence>
<dbReference type="HOGENOM" id="CLU_2248797_0_0_0"/>
<reference evidence="2 3" key="1">
    <citation type="submission" date="2012-06" db="EMBL/GenBank/DDBJ databases">
        <title>Complete genome of Terriglobus roseus DSM 18391.</title>
        <authorList>
            <consortium name="US DOE Joint Genome Institute (JGI-PGF)"/>
            <person name="Lucas S."/>
            <person name="Copeland A."/>
            <person name="Lapidus A."/>
            <person name="Glavina del Rio T."/>
            <person name="Dalin E."/>
            <person name="Tice H."/>
            <person name="Bruce D."/>
            <person name="Goodwin L."/>
            <person name="Pitluck S."/>
            <person name="Peters L."/>
            <person name="Mikhailova N."/>
            <person name="Munk A.C.C."/>
            <person name="Kyrpides N."/>
            <person name="Mavromatis K."/>
            <person name="Ivanova N."/>
            <person name="Brettin T."/>
            <person name="Detter J.C."/>
            <person name="Han C."/>
            <person name="Larimer F."/>
            <person name="Land M."/>
            <person name="Hauser L."/>
            <person name="Markowitz V."/>
            <person name="Cheng J.-F."/>
            <person name="Hugenholtz P."/>
            <person name="Woyke T."/>
            <person name="Wu D."/>
            <person name="Brambilla E."/>
            <person name="Klenk H.-P."/>
            <person name="Eisen J.A."/>
        </authorList>
    </citation>
    <scope>NUCLEOTIDE SEQUENCE [LARGE SCALE GENOMIC DNA]</scope>
    <source>
        <strain evidence="3">DSM 18391 / NRRL B-41598 / KBS 63</strain>
    </source>
</reference>
<feature type="transmembrane region" description="Helical" evidence="1">
    <location>
        <begin position="12"/>
        <end position="32"/>
    </location>
</feature>
<keyword evidence="1" id="KW-0812">Transmembrane</keyword>
<gene>
    <name evidence="2" type="ordered locus">Terro_3002</name>
</gene>
<evidence type="ECO:0000313" key="3">
    <source>
        <dbReference type="Proteomes" id="UP000006056"/>
    </source>
</evidence>
<organism evidence="2 3">
    <name type="scientific">Terriglobus roseus (strain DSM 18391 / NRRL B-41598 / KBS 63)</name>
    <dbReference type="NCBI Taxonomy" id="926566"/>
    <lineage>
        <taxon>Bacteria</taxon>
        <taxon>Pseudomonadati</taxon>
        <taxon>Acidobacteriota</taxon>
        <taxon>Terriglobia</taxon>
        <taxon>Terriglobales</taxon>
        <taxon>Acidobacteriaceae</taxon>
        <taxon>Terriglobus</taxon>
    </lineage>
</organism>
<keyword evidence="1" id="KW-0472">Membrane</keyword>
<name>I3ZJ16_TERRK</name>
<feature type="transmembrane region" description="Helical" evidence="1">
    <location>
        <begin position="64"/>
        <end position="86"/>
    </location>
</feature>